<evidence type="ECO:0000313" key="2">
    <source>
        <dbReference type="EMBL" id="CCB88069.1"/>
    </source>
</evidence>
<keyword evidence="3" id="KW-1185">Reference proteome</keyword>
<name>F8L5S7_SIMNZ</name>
<reference evidence="2 3" key="2">
    <citation type="journal article" date="2011" name="Mol. Biol. Evol.">
        <title>Unity in variety--the pan-genome of the Chlamydiae.</title>
        <authorList>
            <person name="Collingro A."/>
            <person name="Tischler P."/>
            <person name="Weinmaier T."/>
            <person name="Penz T."/>
            <person name="Heinz E."/>
            <person name="Brunham R.C."/>
            <person name="Read T.D."/>
            <person name="Bavoil P.M."/>
            <person name="Sachse K."/>
            <person name="Kahane S."/>
            <person name="Friedman M.G."/>
            <person name="Rattei T."/>
            <person name="Myers G.S."/>
            <person name="Horn M."/>
        </authorList>
    </citation>
    <scope>NUCLEOTIDE SEQUENCE [LARGE SCALE GENOMIC DNA]</scope>
    <source>
        <strain evidence="3">ATCC VR-1471 / Z</strain>
    </source>
</reference>
<dbReference type="KEGG" id="sng:SNE_A01920"/>
<dbReference type="RefSeq" id="WP_013942536.1">
    <property type="nucleotide sequence ID" value="NC_015713.1"/>
</dbReference>
<dbReference type="Proteomes" id="UP000000496">
    <property type="component" value="Chromosome gsn.131"/>
</dbReference>
<dbReference type="PANTHER" id="PTHR31302:SF22">
    <property type="entry name" value="PHOSPHOESTERASE"/>
    <property type="match status" value="1"/>
</dbReference>
<dbReference type="InterPro" id="IPR029052">
    <property type="entry name" value="Metallo-depent_PP-like"/>
</dbReference>
<sequence length="253" mass="29416">MLIWVLSDLHLAISVPEKTMEVFGLPWKDYMQRIERNWKDAVGPDDLVLIPGDICWAHKMEEAMSDLKWIDALPGTKVILKGNHDYWWPSSKRLKEMLPPSIHYVYNNVLNWNGVSIGGTRLWDSNEYSFDEIIEQIENPLEKKKTKEEIAEEKLQAVKIFDRELDRLRLSLSQLDQNAKLRIAMTHYPPISHDLKDSRTSKILETYNVNYCVFGHLHNVKKNAPIFGEKNQILYVFASADYLGFDPLMLATV</sequence>
<proteinExistence type="predicted"/>
<reference key="1">
    <citation type="journal article" date="2011" name="Mol. Biol. Evol.">
        <title>Unity in variety -- the pan-genome of the Chlamydiae.</title>
        <authorList>
            <person name="Collingro A."/>
            <person name="Tischler P."/>
            <person name="Weinmaier T."/>
            <person name="Penz T."/>
            <person name="Heinz E."/>
            <person name="Brunham R.C."/>
            <person name="Read T.D."/>
            <person name="Bavoil P.M."/>
            <person name="Sachse K."/>
            <person name="Kahane S."/>
            <person name="Friedman M.G."/>
            <person name="Rattei T."/>
            <person name="Myers G.S.A."/>
            <person name="Horn M."/>
        </authorList>
    </citation>
    <scope>NUCLEOTIDE SEQUENCE</scope>
    <source>
        <strain>Z</strain>
    </source>
</reference>
<dbReference type="SUPFAM" id="SSF56300">
    <property type="entry name" value="Metallo-dependent phosphatases"/>
    <property type="match status" value="1"/>
</dbReference>
<dbReference type="HOGENOM" id="CLU_1183887_0_0_0"/>
<accession>F8L5S7</accession>
<dbReference type="PANTHER" id="PTHR31302">
    <property type="entry name" value="TRANSMEMBRANE PROTEIN WITH METALLOPHOSPHOESTERASE DOMAIN-RELATED"/>
    <property type="match status" value="1"/>
</dbReference>
<evidence type="ECO:0000313" key="3">
    <source>
        <dbReference type="Proteomes" id="UP000000496"/>
    </source>
</evidence>
<dbReference type="AlphaFoldDB" id="F8L5S7"/>
<dbReference type="Gene3D" id="3.60.21.10">
    <property type="match status" value="1"/>
</dbReference>
<dbReference type="EMBL" id="FR872582">
    <property type="protein sequence ID" value="CCB88069.1"/>
    <property type="molecule type" value="Genomic_DNA"/>
</dbReference>
<evidence type="ECO:0000259" key="1">
    <source>
        <dbReference type="Pfam" id="PF00149"/>
    </source>
</evidence>
<protein>
    <recommendedName>
        <fullName evidence="1">Calcineurin-like phosphoesterase domain-containing protein</fullName>
    </recommendedName>
</protein>
<feature type="domain" description="Calcineurin-like phosphoesterase" evidence="1">
    <location>
        <begin position="1"/>
        <end position="219"/>
    </location>
</feature>
<dbReference type="InterPro" id="IPR051158">
    <property type="entry name" value="Metallophosphoesterase_sf"/>
</dbReference>
<dbReference type="InterPro" id="IPR004843">
    <property type="entry name" value="Calcineurin-like_PHP"/>
</dbReference>
<dbReference type="STRING" id="331113.SNE_A01920"/>
<dbReference type="PIRSF" id="PIRSF033094">
    <property type="entry name" value="Pesterase_CT488"/>
    <property type="match status" value="1"/>
</dbReference>
<dbReference type="Pfam" id="PF00149">
    <property type="entry name" value="Metallophos"/>
    <property type="match status" value="1"/>
</dbReference>
<dbReference type="OrthoDB" id="8610138at2"/>
<dbReference type="eggNOG" id="COG1768">
    <property type="taxonomic scope" value="Bacteria"/>
</dbReference>
<dbReference type="GO" id="GO:0016787">
    <property type="term" value="F:hydrolase activity"/>
    <property type="evidence" value="ECO:0007669"/>
    <property type="project" value="InterPro"/>
</dbReference>
<dbReference type="InterPro" id="IPR014578">
    <property type="entry name" value="Pesterase_CT488"/>
</dbReference>
<organism evidence="2 3">
    <name type="scientific">Simkania negevensis (strain ATCC VR-1471 / DSM 27360 / Z)</name>
    <dbReference type="NCBI Taxonomy" id="331113"/>
    <lineage>
        <taxon>Bacteria</taxon>
        <taxon>Pseudomonadati</taxon>
        <taxon>Chlamydiota</taxon>
        <taxon>Chlamydiia</taxon>
        <taxon>Parachlamydiales</taxon>
        <taxon>Simkaniaceae</taxon>
        <taxon>Simkania</taxon>
    </lineage>
</organism>
<gene>
    <name evidence="2" type="ordered locus">SNE_A01920</name>
</gene>